<dbReference type="GO" id="GO:0030976">
    <property type="term" value="F:thiamine pyrophosphate binding"/>
    <property type="evidence" value="ECO:0007669"/>
    <property type="project" value="InterPro"/>
</dbReference>
<comment type="caution">
    <text evidence="11">The sequence shown here is derived from an EMBL/GenBank/DDBJ whole genome shotgun (WGS) entry which is preliminary data.</text>
</comment>
<dbReference type="CDD" id="cd07034">
    <property type="entry name" value="TPP_PYR_PFOR_IOR-alpha_like"/>
    <property type="match status" value="1"/>
</dbReference>
<feature type="domain" description="Pyruvate:ferredoxin oxidoreductase core" evidence="10">
    <location>
        <begin position="278"/>
        <end position="382"/>
    </location>
</feature>
<dbReference type="InterPro" id="IPR029061">
    <property type="entry name" value="THDP-binding"/>
</dbReference>
<dbReference type="Pfam" id="PF01855">
    <property type="entry name" value="POR_N"/>
    <property type="match status" value="1"/>
</dbReference>
<keyword evidence="3" id="KW-0004">4Fe-4S</keyword>
<dbReference type="GO" id="GO:0016491">
    <property type="term" value="F:oxidoreductase activity"/>
    <property type="evidence" value="ECO:0007669"/>
    <property type="project" value="UniProtKB-KW"/>
</dbReference>
<dbReference type="SUPFAM" id="SSF52922">
    <property type="entry name" value="TK C-terminal domain-like"/>
    <property type="match status" value="1"/>
</dbReference>
<dbReference type="AlphaFoldDB" id="A0A023DDA6"/>
<evidence type="ECO:0000256" key="4">
    <source>
        <dbReference type="ARBA" id="ARBA00022982"/>
    </source>
</evidence>
<dbReference type="InterPro" id="IPR033412">
    <property type="entry name" value="PFOR_II"/>
</dbReference>
<proteinExistence type="inferred from homology"/>
<dbReference type="SUPFAM" id="SSF52518">
    <property type="entry name" value="Thiamin diphosphate-binding fold (THDP-binding)"/>
    <property type="match status" value="2"/>
</dbReference>
<organism evidence="11 12">
    <name type="scientific">Parageobacillus caldoxylosilyticus NBRC 107762</name>
    <dbReference type="NCBI Taxonomy" id="1220594"/>
    <lineage>
        <taxon>Bacteria</taxon>
        <taxon>Bacillati</taxon>
        <taxon>Bacillota</taxon>
        <taxon>Bacilli</taxon>
        <taxon>Bacillales</taxon>
        <taxon>Anoxybacillaceae</taxon>
        <taxon>Saccharococcus</taxon>
    </lineage>
</organism>
<evidence type="ECO:0000313" key="12">
    <source>
        <dbReference type="Proteomes" id="UP000023561"/>
    </source>
</evidence>
<gene>
    <name evidence="11" type="primary">proAB</name>
    <name evidence="11" type="ORF">GCA01S_013_00240</name>
</gene>
<evidence type="ECO:0000259" key="8">
    <source>
        <dbReference type="Pfam" id="PF01855"/>
    </source>
</evidence>
<keyword evidence="11" id="KW-0670">Pyruvate</keyword>
<dbReference type="InterPro" id="IPR009014">
    <property type="entry name" value="Transketo_C/PFOR_II"/>
</dbReference>
<dbReference type="PANTHER" id="PTHR32154">
    <property type="entry name" value="PYRUVATE-FLAVODOXIN OXIDOREDUCTASE-RELATED"/>
    <property type="match status" value="1"/>
</dbReference>
<evidence type="ECO:0000259" key="10">
    <source>
        <dbReference type="Pfam" id="PF17147"/>
    </source>
</evidence>
<dbReference type="PANTHER" id="PTHR32154:SF0">
    <property type="entry name" value="PYRUVATE-FLAVODOXIN OXIDOREDUCTASE-RELATED"/>
    <property type="match status" value="1"/>
</dbReference>
<dbReference type="FunFam" id="3.40.50.970:FF:000012">
    <property type="entry name" value="Pyruvate:ferredoxin (Flavodoxin) oxidoreductase"/>
    <property type="match status" value="1"/>
</dbReference>
<protein>
    <submittedName>
        <fullName evidence="11">Pyruvate synthase subunit PorAB</fullName>
    </submittedName>
</protein>
<reference evidence="11 12" key="1">
    <citation type="submission" date="2014-04" db="EMBL/GenBank/DDBJ databases">
        <title>Whole genome shotgun sequence of Geobacillus caldoxylosilyticus NBRC 107762.</title>
        <authorList>
            <person name="Hosoyama A."/>
            <person name="Hosoyama Y."/>
            <person name="Katano-Makiyama Y."/>
            <person name="Tsuchikane K."/>
            <person name="Ohji S."/>
            <person name="Ichikawa N."/>
            <person name="Yamazoe A."/>
            <person name="Fujita N."/>
        </authorList>
    </citation>
    <scope>NUCLEOTIDE SEQUENCE [LARGE SCALE GENOMIC DNA]</scope>
    <source>
        <strain evidence="11 12">NBRC 107762</strain>
    </source>
</reference>
<evidence type="ECO:0000256" key="7">
    <source>
        <dbReference type="ARBA" id="ARBA00023014"/>
    </source>
</evidence>
<evidence type="ECO:0000313" key="11">
    <source>
        <dbReference type="EMBL" id="GAJ39142.1"/>
    </source>
</evidence>
<evidence type="ECO:0000256" key="5">
    <source>
        <dbReference type="ARBA" id="ARBA00023002"/>
    </source>
</evidence>
<keyword evidence="2" id="KW-0813">Transport</keyword>
<keyword evidence="6" id="KW-0408">Iron</keyword>
<dbReference type="Gene3D" id="3.40.50.920">
    <property type="match status" value="1"/>
</dbReference>
<dbReference type="InterPro" id="IPR002880">
    <property type="entry name" value="Pyrv_Fd/Flavodoxin_OxRdtase_N"/>
</dbReference>
<dbReference type="Pfam" id="PF17147">
    <property type="entry name" value="PFOR_II"/>
    <property type="match status" value="1"/>
</dbReference>
<dbReference type="Pfam" id="PF02775">
    <property type="entry name" value="TPP_enzyme_C"/>
    <property type="match status" value="1"/>
</dbReference>
<evidence type="ECO:0000259" key="9">
    <source>
        <dbReference type="Pfam" id="PF02775"/>
    </source>
</evidence>
<evidence type="ECO:0000256" key="6">
    <source>
        <dbReference type="ARBA" id="ARBA00023004"/>
    </source>
</evidence>
<evidence type="ECO:0000256" key="1">
    <source>
        <dbReference type="ARBA" id="ARBA00009032"/>
    </source>
</evidence>
<dbReference type="GO" id="GO:0006979">
    <property type="term" value="P:response to oxidative stress"/>
    <property type="evidence" value="ECO:0007669"/>
    <property type="project" value="TreeGrafter"/>
</dbReference>
<feature type="domain" description="Thiamine pyrophosphate enzyme TPP-binding" evidence="9">
    <location>
        <begin position="495"/>
        <end position="660"/>
    </location>
</feature>
<keyword evidence="3" id="KW-0479">Metal-binding</keyword>
<dbReference type="GO" id="GO:0051539">
    <property type="term" value="F:4 iron, 4 sulfur cluster binding"/>
    <property type="evidence" value="ECO:0007669"/>
    <property type="project" value="UniProtKB-KW"/>
</dbReference>
<keyword evidence="4" id="KW-0249">Electron transport</keyword>
<dbReference type="InterPro" id="IPR011766">
    <property type="entry name" value="TPP_enzyme_TPP-bd"/>
</dbReference>
<dbReference type="Gene3D" id="3.40.50.970">
    <property type="match status" value="2"/>
</dbReference>
<dbReference type="RefSeq" id="WP_042407847.1">
    <property type="nucleotide sequence ID" value="NZ_BAWO01000013.1"/>
</dbReference>
<keyword evidence="5" id="KW-0560">Oxidoreductase</keyword>
<evidence type="ECO:0000256" key="2">
    <source>
        <dbReference type="ARBA" id="ARBA00022448"/>
    </source>
</evidence>
<comment type="similarity">
    <text evidence="1">Belongs to the pyruvate:ferredoxin/flavodoxin oxidoreductase family.</text>
</comment>
<dbReference type="OrthoDB" id="9794954at2"/>
<sequence>MAMLEEKTGMASKAEQETAFASGNEMAALAAAQINYHIMGYFPITPSTEIAQLLDQMKLRGEHSIQLIPADGEHGSAGICYGASIMGARVLNATSANGLMYMLEQLPVQSGTRFPMVLNLVTRSISGPLDIHGDHSDLYFALNTGWVILLARTPQAVYDMNIMALKIAEHADVRLPVIVAYDGFFTSHQKRKVRHFKDRSVVQSFIGERPTNFPNAADPKKPITIGAHMNGDDLINNNYQQSEALYRAQEVFKQVAREYAALSGREYPVLDLYRMEDAEVALFLLNSAAETAKDVVDKLRAKGIKAGVISPNMIRPFPAEEIRSALKQVKALLIGERADSYGAHGPNMTHEVKSALQEDKENKTIVLSRVFGVGGKDFYAEDAEAFFQMAIEAMEKGCAKKPFDYFGHVPGRPEKRQTPVMEPMHGDAFKTGLIQVTPDGKTKRLKVKIPPLRALTAKPKRLAPGHGACPGCGIFPGLELFFKGIEGDIAVLFQTGCAYVVSAAYPYSSHKQTMVHNLFQNGAATLSGMVEAFFEMKRRGELHVSDDVTFVMVTGDGGMDIGMGSAIGTALRNHKLIIIEYDNEGYMNTGSQMSYSTPMGHMTSTTGVGKTQRGKAFHHKDTPQIMAATNIPYVFTGTEAFPQDLVKKAAKAQWYARHEGTVYGKLLITCPLNWKSEERYGEQILKAAVESCFFPLYEVERGKTTITYDPEEKNRRIPLSEWLKYMGKTKHLLKEENRDLLLELEQEVERRWRMLKAKHEHPYL</sequence>
<dbReference type="EMBL" id="BAWO01000013">
    <property type="protein sequence ID" value="GAJ39142.1"/>
    <property type="molecule type" value="Genomic_DNA"/>
</dbReference>
<name>A0A023DDA6_9BACL</name>
<keyword evidence="7" id="KW-0411">Iron-sulfur</keyword>
<evidence type="ECO:0000256" key="3">
    <source>
        <dbReference type="ARBA" id="ARBA00022485"/>
    </source>
</evidence>
<dbReference type="InterPro" id="IPR050722">
    <property type="entry name" value="Pyruvate:ferred/Flavod_OxRd"/>
</dbReference>
<accession>A0A023DDA6</accession>
<keyword evidence="12" id="KW-1185">Reference proteome</keyword>
<feature type="domain" description="Pyruvate flavodoxin/ferredoxin oxidoreductase pyrimidine binding" evidence="8">
    <location>
        <begin position="30"/>
        <end position="256"/>
    </location>
</feature>
<dbReference type="Proteomes" id="UP000023561">
    <property type="component" value="Unassembled WGS sequence"/>
</dbReference>